<keyword evidence="1" id="KW-1133">Transmembrane helix</keyword>
<keyword evidence="1" id="KW-0812">Transmembrane</keyword>
<feature type="transmembrane region" description="Helical" evidence="1">
    <location>
        <begin position="60"/>
        <end position="79"/>
    </location>
</feature>
<dbReference type="AlphaFoldDB" id="A0A0K2U5G3"/>
<keyword evidence="1" id="KW-0472">Membrane</keyword>
<reference evidence="2" key="1">
    <citation type="submission" date="2014-05" db="EMBL/GenBank/DDBJ databases">
        <authorList>
            <person name="Chronopoulou M."/>
        </authorList>
    </citation>
    <scope>NUCLEOTIDE SEQUENCE</scope>
    <source>
        <tissue evidence="2">Whole organism</tissue>
    </source>
</reference>
<feature type="transmembrane region" description="Helical" evidence="1">
    <location>
        <begin position="31"/>
        <end position="48"/>
    </location>
</feature>
<evidence type="ECO:0000256" key="1">
    <source>
        <dbReference type="SAM" id="Phobius"/>
    </source>
</evidence>
<evidence type="ECO:0000313" key="2">
    <source>
        <dbReference type="EMBL" id="CDW33182.1"/>
    </source>
</evidence>
<dbReference type="EMBL" id="HACA01015821">
    <property type="protein sequence ID" value="CDW33182.1"/>
    <property type="molecule type" value="Transcribed_RNA"/>
</dbReference>
<accession>A0A0K2U5G3</accession>
<name>A0A0K2U5G3_LEPSM</name>
<organism evidence="2">
    <name type="scientific">Lepeophtheirus salmonis</name>
    <name type="common">Salmon louse</name>
    <name type="synonym">Caligus salmonis</name>
    <dbReference type="NCBI Taxonomy" id="72036"/>
    <lineage>
        <taxon>Eukaryota</taxon>
        <taxon>Metazoa</taxon>
        <taxon>Ecdysozoa</taxon>
        <taxon>Arthropoda</taxon>
        <taxon>Crustacea</taxon>
        <taxon>Multicrustacea</taxon>
        <taxon>Hexanauplia</taxon>
        <taxon>Copepoda</taxon>
        <taxon>Siphonostomatoida</taxon>
        <taxon>Caligidae</taxon>
        <taxon>Lepeophtheirus</taxon>
    </lineage>
</organism>
<proteinExistence type="predicted"/>
<sequence>LKNMEKKKIHTKMFCAKFFVFFSSHHPKFSYLTYFLLYVQVIHLLFPLNFQEPKFFSSPMSINCSICTNIFILLIITVFF</sequence>
<protein>
    <submittedName>
        <fullName evidence="2">Uncharacterized protein</fullName>
    </submittedName>
</protein>
<feature type="non-terminal residue" evidence="2">
    <location>
        <position position="1"/>
    </location>
</feature>